<dbReference type="Proteomes" id="UP001548832">
    <property type="component" value="Unassembled WGS sequence"/>
</dbReference>
<evidence type="ECO:0000256" key="4">
    <source>
        <dbReference type="ARBA" id="ARBA00022801"/>
    </source>
</evidence>
<comment type="similarity">
    <text evidence="2">Belongs to the metallo-beta-lactamase superfamily.</text>
</comment>
<gene>
    <name evidence="7" type="ORF">ABVQ20_19675</name>
</gene>
<dbReference type="EMBL" id="JBEWSZ010000001">
    <property type="protein sequence ID" value="MET2829206.1"/>
    <property type="molecule type" value="Genomic_DNA"/>
</dbReference>
<evidence type="ECO:0000256" key="3">
    <source>
        <dbReference type="ARBA" id="ARBA00022723"/>
    </source>
</evidence>
<protein>
    <submittedName>
        <fullName evidence="7">N-acyl homoserine lactonase family protein</fullName>
    </submittedName>
</protein>
<comment type="cofactor">
    <cofactor evidence="1">
        <name>Zn(2+)</name>
        <dbReference type="ChEBI" id="CHEBI:29105"/>
    </cofactor>
</comment>
<dbReference type="InterPro" id="IPR051013">
    <property type="entry name" value="MBL_superfamily_lactonases"/>
</dbReference>
<dbReference type="Pfam" id="PF00753">
    <property type="entry name" value="Lactamase_B"/>
    <property type="match status" value="1"/>
</dbReference>
<dbReference type="InterPro" id="IPR036866">
    <property type="entry name" value="RibonucZ/Hydroxyglut_hydro"/>
</dbReference>
<evidence type="ECO:0000256" key="1">
    <source>
        <dbReference type="ARBA" id="ARBA00001947"/>
    </source>
</evidence>
<keyword evidence="5" id="KW-0862">Zinc</keyword>
<dbReference type="CDD" id="cd07729">
    <property type="entry name" value="AHL_lactonase_MBL-fold"/>
    <property type="match status" value="1"/>
</dbReference>
<feature type="domain" description="Metallo-beta-lactamase" evidence="6">
    <location>
        <begin position="34"/>
        <end position="244"/>
    </location>
</feature>
<keyword evidence="3" id="KW-0479">Metal-binding</keyword>
<dbReference type="RefSeq" id="WP_354461165.1">
    <property type="nucleotide sequence ID" value="NZ_JBEWSZ010000001.1"/>
</dbReference>
<evidence type="ECO:0000256" key="2">
    <source>
        <dbReference type="ARBA" id="ARBA00007749"/>
    </source>
</evidence>
<dbReference type="Gene3D" id="3.60.15.10">
    <property type="entry name" value="Ribonuclease Z/Hydroxyacylglutathione hydrolase-like"/>
    <property type="match status" value="1"/>
</dbReference>
<keyword evidence="8" id="KW-1185">Reference proteome</keyword>
<accession>A0ABV2DGN3</accession>
<dbReference type="SMART" id="SM00849">
    <property type="entry name" value="Lactamase_B"/>
    <property type="match status" value="1"/>
</dbReference>
<keyword evidence="4" id="KW-0378">Hydrolase</keyword>
<reference evidence="7 8" key="1">
    <citation type="submission" date="2024-06" db="EMBL/GenBank/DDBJ databases">
        <authorList>
            <person name="Kim D.-U."/>
        </authorList>
    </citation>
    <scope>NUCLEOTIDE SEQUENCE [LARGE SCALE GENOMIC DNA]</scope>
    <source>
        <strain evidence="7 8">KACC15460</strain>
    </source>
</reference>
<organism evidence="7 8">
    <name type="scientific">Mesorhizobium shangrilense</name>
    <dbReference type="NCBI Taxonomy" id="460060"/>
    <lineage>
        <taxon>Bacteria</taxon>
        <taxon>Pseudomonadati</taxon>
        <taxon>Pseudomonadota</taxon>
        <taxon>Alphaproteobacteria</taxon>
        <taxon>Hyphomicrobiales</taxon>
        <taxon>Phyllobacteriaceae</taxon>
        <taxon>Mesorhizobium</taxon>
    </lineage>
</organism>
<evidence type="ECO:0000259" key="6">
    <source>
        <dbReference type="SMART" id="SM00849"/>
    </source>
</evidence>
<dbReference type="PANTHER" id="PTHR42978">
    <property type="entry name" value="QUORUM-QUENCHING LACTONASE YTNP-RELATED-RELATED"/>
    <property type="match status" value="1"/>
</dbReference>
<dbReference type="SUPFAM" id="SSF56281">
    <property type="entry name" value="Metallo-hydrolase/oxidoreductase"/>
    <property type="match status" value="1"/>
</dbReference>
<dbReference type="InterPro" id="IPR001279">
    <property type="entry name" value="Metallo-B-lactamas"/>
</dbReference>
<sequence>MFKKLHAFHCGFERFPNAIFDPFSSNPAGTRETPYFFYLVEHSSGLVLFDTGANPGLIEDIKAYLGPEAENWGIDVRPADDARALLRTVGVQPEDVHHVVLSHLHYDHAGAMTSFPNARYWIQSAEWEFARNPPVYQESIYIQSEFDVPVERIRFVNGHEDMFGDGSIHLVLTPGHTKGHQSMLVKGASRSYLLVADAAYEPDLEDITRLPAAALTWSPDAMIESRLSLRRIRDENGALVICTHDTAFRTSVKLAPGAYYD</sequence>
<evidence type="ECO:0000313" key="8">
    <source>
        <dbReference type="Proteomes" id="UP001548832"/>
    </source>
</evidence>
<comment type="caution">
    <text evidence="7">The sequence shown here is derived from an EMBL/GenBank/DDBJ whole genome shotgun (WGS) entry which is preliminary data.</text>
</comment>
<proteinExistence type="inferred from homology"/>
<evidence type="ECO:0000256" key="5">
    <source>
        <dbReference type="ARBA" id="ARBA00022833"/>
    </source>
</evidence>
<dbReference type="PANTHER" id="PTHR42978:SF2">
    <property type="entry name" value="102 KBASES UNSTABLE REGION: FROM 1 TO 119443"/>
    <property type="match status" value="1"/>
</dbReference>
<name>A0ABV2DGN3_9HYPH</name>
<evidence type="ECO:0000313" key="7">
    <source>
        <dbReference type="EMBL" id="MET2829206.1"/>
    </source>
</evidence>